<dbReference type="AlphaFoldDB" id="A0A3Q0EB81"/>
<feature type="region of interest" description="Disordered" evidence="2">
    <location>
        <begin position="1"/>
        <end position="50"/>
    </location>
</feature>
<name>A0A3Q0EB81_CARSF</name>
<feature type="region of interest" description="Disordered" evidence="2">
    <location>
        <begin position="169"/>
        <end position="188"/>
    </location>
</feature>
<accession>A0A3Q0EB81</accession>
<feature type="region of interest" description="Disordered" evidence="2">
    <location>
        <begin position="85"/>
        <end position="104"/>
    </location>
</feature>
<reference evidence="4" key="1">
    <citation type="submission" date="2025-08" db="UniProtKB">
        <authorList>
            <consortium name="RefSeq"/>
        </authorList>
    </citation>
    <scope>IDENTIFICATION</scope>
</reference>
<proteinExistence type="predicted"/>
<dbReference type="PANTHER" id="PTHR16095:SF9">
    <property type="entry name" value="PROLINE AND SERINE-RICH PROTEIN 2"/>
    <property type="match status" value="1"/>
</dbReference>
<organism evidence="3 4">
    <name type="scientific">Carlito syrichta</name>
    <name type="common">Philippine tarsier</name>
    <name type="synonym">Tarsius syrichta</name>
    <dbReference type="NCBI Taxonomy" id="1868482"/>
    <lineage>
        <taxon>Eukaryota</taxon>
        <taxon>Metazoa</taxon>
        <taxon>Chordata</taxon>
        <taxon>Craniata</taxon>
        <taxon>Vertebrata</taxon>
        <taxon>Euteleostomi</taxon>
        <taxon>Mammalia</taxon>
        <taxon>Eutheria</taxon>
        <taxon>Euarchontoglires</taxon>
        <taxon>Primates</taxon>
        <taxon>Haplorrhini</taxon>
        <taxon>Tarsiiformes</taxon>
        <taxon>Tarsiidae</taxon>
        <taxon>Carlito</taxon>
    </lineage>
</organism>
<dbReference type="KEGG" id="csyr:110596250"/>
<feature type="compositionally biased region" description="Low complexity" evidence="2">
    <location>
        <begin position="18"/>
        <end position="44"/>
    </location>
</feature>
<dbReference type="OrthoDB" id="8725016at2759"/>
<keyword evidence="3" id="KW-1185">Reference proteome</keyword>
<evidence type="ECO:0000313" key="4">
    <source>
        <dbReference type="RefSeq" id="XP_021571575.1"/>
    </source>
</evidence>
<sequence length="188" mass="20067">MPIAHRKSDSSEMDPDASPGCRLSGLSRGGSLESQSSSSGTRSVSLDDESLKHLTHEEKDVILFFEETIGSLEDDFEEPVLCDGGGRCHSPPSLEEHTSSPAEPEDVIDLVQPTPGAGDAACLPEGTWAAASGLRPVRLPRDSERGLETRRRPGCFLSHTEDLRQGLVQAGERLPPSLAEYRSGSSGS</sequence>
<feature type="compositionally biased region" description="Basic and acidic residues" evidence="2">
    <location>
        <begin position="1"/>
        <end position="10"/>
    </location>
</feature>
<dbReference type="PANTHER" id="PTHR16095">
    <property type="entry name" value="TRANSMEMBRANE PROTEIN 143 FAMILY MEMBER"/>
    <property type="match status" value="1"/>
</dbReference>
<keyword evidence="1" id="KW-0597">Phosphoprotein</keyword>
<evidence type="ECO:0000256" key="2">
    <source>
        <dbReference type="SAM" id="MobiDB-lite"/>
    </source>
</evidence>
<dbReference type="RefSeq" id="XP_021571575.1">
    <property type="nucleotide sequence ID" value="XM_021715900.1"/>
</dbReference>
<dbReference type="GeneID" id="110596250"/>
<gene>
    <name evidence="4" type="primary">PROSER2</name>
</gene>
<protein>
    <submittedName>
        <fullName evidence="4">Proline and serine-rich protein 2</fullName>
    </submittedName>
</protein>
<evidence type="ECO:0000256" key="1">
    <source>
        <dbReference type="ARBA" id="ARBA00022553"/>
    </source>
</evidence>
<dbReference type="Proteomes" id="UP000189704">
    <property type="component" value="Unplaced"/>
</dbReference>
<dbReference type="CTD" id="254427"/>
<evidence type="ECO:0000313" key="3">
    <source>
        <dbReference type="Proteomes" id="UP000189704"/>
    </source>
</evidence>